<proteinExistence type="predicted"/>
<dbReference type="EMBL" id="BCTA01000036">
    <property type="protein sequence ID" value="GAT09991.1"/>
    <property type="molecule type" value="Genomic_DNA"/>
</dbReference>
<protein>
    <submittedName>
        <fullName evidence="2">Uncharacterized protein</fullName>
    </submittedName>
</protein>
<comment type="caution">
    <text evidence="2">The sequence shown here is derived from an EMBL/GenBank/DDBJ whole genome shotgun (WGS) entry which is preliminary data.</text>
</comment>
<reference evidence="2 3" key="1">
    <citation type="journal article" date="2016" name="Genome Announc.">
        <title>Draft Genome Sequences of Five Rapidly Growing Mycobacterium Species, M. thermoresistibile, M. fortuitum subsp. acetamidolyticum, M. canariasense, M. brisbanense, and M. novocastrense.</title>
        <authorList>
            <person name="Katahira K."/>
            <person name="Ogura Y."/>
            <person name="Gotoh Y."/>
            <person name="Hayashi T."/>
        </authorList>
    </citation>
    <scope>NUCLEOTIDE SEQUENCE [LARGE SCALE GENOMIC DNA]</scope>
    <source>
        <strain evidence="2 3">JCM18114</strain>
    </source>
</reference>
<dbReference type="Proteomes" id="UP000069773">
    <property type="component" value="Unassembled WGS sequence"/>
</dbReference>
<sequence length="112" mass="11969">MGKVAQRLLLHSLRTRCQPFVLGTGGGQLGALLAITRRMASRLPVPLLLDGQVPHKPSVTTMSGQRHRLIGGRKQPVSRHAGNVAIDTDKTPEGDATLHPAKGKGDRVATLR</sequence>
<feature type="region of interest" description="Disordered" evidence="1">
    <location>
        <begin position="56"/>
        <end position="112"/>
    </location>
</feature>
<keyword evidence="3" id="KW-1185">Reference proteome</keyword>
<gene>
    <name evidence="2" type="ORF">RMCN_3124</name>
</gene>
<feature type="compositionally biased region" description="Basic and acidic residues" evidence="1">
    <location>
        <begin position="103"/>
        <end position="112"/>
    </location>
</feature>
<accession>A0ABQ0KK94</accession>
<evidence type="ECO:0000313" key="3">
    <source>
        <dbReference type="Proteomes" id="UP000069773"/>
    </source>
</evidence>
<evidence type="ECO:0000313" key="2">
    <source>
        <dbReference type="EMBL" id="GAT09991.1"/>
    </source>
</evidence>
<organism evidence="2 3">
    <name type="scientific">Mycolicibacterium novocastrense</name>
    <name type="common">Mycobacterium novocastrense</name>
    <dbReference type="NCBI Taxonomy" id="59813"/>
    <lineage>
        <taxon>Bacteria</taxon>
        <taxon>Bacillati</taxon>
        <taxon>Actinomycetota</taxon>
        <taxon>Actinomycetes</taxon>
        <taxon>Mycobacteriales</taxon>
        <taxon>Mycobacteriaceae</taxon>
        <taxon>Mycolicibacterium</taxon>
    </lineage>
</organism>
<evidence type="ECO:0000256" key="1">
    <source>
        <dbReference type="SAM" id="MobiDB-lite"/>
    </source>
</evidence>
<name>A0ABQ0KK94_MYCNV</name>